<dbReference type="OrthoDB" id="10479610at2759"/>
<dbReference type="EMBL" id="MCFA01000004">
    <property type="protein sequence ID" value="ORY19047.1"/>
    <property type="molecule type" value="Genomic_DNA"/>
</dbReference>
<evidence type="ECO:0000256" key="1">
    <source>
        <dbReference type="SAM" id="MobiDB-lite"/>
    </source>
</evidence>
<proteinExistence type="predicted"/>
<organism evidence="3 4">
    <name type="scientific">Clohesyomyces aquaticus</name>
    <dbReference type="NCBI Taxonomy" id="1231657"/>
    <lineage>
        <taxon>Eukaryota</taxon>
        <taxon>Fungi</taxon>
        <taxon>Dikarya</taxon>
        <taxon>Ascomycota</taxon>
        <taxon>Pezizomycotina</taxon>
        <taxon>Dothideomycetes</taxon>
        <taxon>Pleosporomycetidae</taxon>
        <taxon>Pleosporales</taxon>
        <taxon>Lindgomycetaceae</taxon>
        <taxon>Clohesyomyces</taxon>
    </lineage>
</organism>
<dbReference type="SUPFAM" id="SSF53474">
    <property type="entry name" value="alpha/beta-Hydrolases"/>
    <property type="match status" value="1"/>
</dbReference>
<name>A0A1Y2A9Q6_9PLEO</name>
<evidence type="ECO:0000259" key="2">
    <source>
        <dbReference type="Pfam" id="PF12697"/>
    </source>
</evidence>
<feature type="compositionally biased region" description="Polar residues" evidence="1">
    <location>
        <begin position="9"/>
        <end position="18"/>
    </location>
</feature>
<dbReference type="AlphaFoldDB" id="A0A1Y2A9Q6"/>
<dbReference type="InterPro" id="IPR029058">
    <property type="entry name" value="AB_hydrolase_fold"/>
</dbReference>
<gene>
    <name evidence="3" type="ORF">BCR34DRAFT_610022</name>
</gene>
<keyword evidence="3" id="KW-0378">Hydrolase</keyword>
<evidence type="ECO:0000313" key="3">
    <source>
        <dbReference type="EMBL" id="ORY19047.1"/>
    </source>
</evidence>
<dbReference type="Gene3D" id="3.40.50.1820">
    <property type="entry name" value="alpha/beta hydrolase"/>
    <property type="match status" value="1"/>
</dbReference>
<sequence>MDSKKTIKRITQVSSQLNPPVPRPRESDPLAKDINHLLSTGQTEEASRTALSVFLQPPRYNANARQRAVLDAAENGTIQVGGIELKTYTWNPSSQTSVILTHGFGTSAAFLAPVIQRILTSSHHRVIAVDQAAHGASSGNEASLGHFILVLQQIVLDEMRNGKRTTALIGHSVGATALIMLLSKEQELFRNQPQWPVVVALNPPLQPTTLMQGFCLKHSLPISLVDGMRNAFVPSPEDVLKERMAQGPWAMGMKILLVQDASDLVAIPTETDAMAVHLRSGGAKVVFEKTTGLGHFKVVAEQTVLALIQGFIELRSLPISKLKANADAYNLNTTGIRTKAQYVNFLLEHEICAKNGTVHPRTKAAADPDRPLSATLQPKSQGTEDNRISPFTGDRSVEDTEKSSFETLPAETRNEIYGLVLVLDRPTLIIRRMRKDHIEYRGEPPSVHYFLQRYWGQITEEPRHEEYIKSFRLLGSLNTTICSEARTFFFANNRFKLEILGYPDHTGALNYLSIYTMCLEDMGREG</sequence>
<reference evidence="3 4" key="1">
    <citation type="submission" date="2016-07" db="EMBL/GenBank/DDBJ databases">
        <title>Pervasive Adenine N6-methylation of Active Genes in Fungi.</title>
        <authorList>
            <consortium name="DOE Joint Genome Institute"/>
            <person name="Mondo S.J."/>
            <person name="Dannebaum R.O."/>
            <person name="Kuo R.C."/>
            <person name="Labutti K."/>
            <person name="Haridas S."/>
            <person name="Kuo A."/>
            <person name="Salamov A."/>
            <person name="Ahrendt S.R."/>
            <person name="Lipzen A."/>
            <person name="Sullivan W."/>
            <person name="Andreopoulos W.B."/>
            <person name="Clum A."/>
            <person name="Lindquist E."/>
            <person name="Daum C."/>
            <person name="Ramamoorthy G.K."/>
            <person name="Gryganskyi A."/>
            <person name="Culley D."/>
            <person name="Magnuson J.K."/>
            <person name="James T.Y."/>
            <person name="O'Malley M.A."/>
            <person name="Stajich J.E."/>
            <person name="Spatafora J.W."/>
            <person name="Visel A."/>
            <person name="Grigoriev I.V."/>
        </authorList>
    </citation>
    <scope>NUCLEOTIDE SEQUENCE [LARGE SCALE GENOMIC DNA]</scope>
    <source>
        <strain evidence="3 4">CBS 115471</strain>
    </source>
</reference>
<dbReference type="Pfam" id="PF12697">
    <property type="entry name" value="Abhydrolase_6"/>
    <property type="match status" value="1"/>
</dbReference>
<dbReference type="InterPro" id="IPR000073">
    <property type="entry name" value="AB_hydrolase_1"/>
</dbReference>
<comment type="caution">
    <text evidence="3">The sequence shown here is derived from an EMBL/GenBank/DDBJ whole genome shotgun (WGS) entry which is preliminary data.</text>
</comment>
<evidence type="ECO:0000313" key="4">
    <source>
        <dbReference type="Proteomes" id="UP000193144"/>
    </source>
</evidence>
<feature type="region of interest" description="Disordered" evidence="1">
    <location>
        <begin position="359"/>
        <end position="404"/>
    </location>
</feature>
<accession>A0A1Y2A9Q6</accession>
<keyword evidence="4" id="KW-1185">Reference proteome</keyword>
<protein>
    <submittedName>
        <fullName evidence="3">Alpha/Beta hydrolase protein</fullName>
    </submittedName>
</protein>
<dbReference type="Proteomes" id="UP000193144">
    <property type="component" value="Unassembled WGS sequence"/>
</dbReference>
<feature type="domain" description="AB hydrolase-1" evidence="2">
    <location>
        <begin position="98"/>
        <end position="237"/>
    </location>
</feature>
<feature type="compositionally biased region" description="Basic and acidic residues" evidence="1">
    <location>
        <begin position="395"/>
        <end position="404"/>
    </location>
</feature>
<dbReference type="GO" id="GO:0016787">
    <property type="term" value="F:hydrolase activity"/>
    <property type="evidence" value="ECO:0007669"/>
    <property type="project" value="UniProtKB-KW"/>
</dbReference>
<feature type="region of interest" description="Disordered" evidence="1">
    <location>
        <begin position="1"/>
        <end position="28"/>
    </location>
</feature>